<evidence type="ECO:0000259" key="2">
    <source>
        <dbReference type="Pfam" id="PF10088"/>
    </source>
</evidence>
<name>A0A0X1T3G3_PSEAA</name>
<gene>
    <name evidence="3" type="ORF">AWM79_15210</name>
</gene>
<dbReference type="InterPro" id="IPR018760">
    <property type="entry name" value="DUF2326"/>
</dbReference>
<feature type="domain" description="DUF2326" evidence="2">
    <location>
        <begin position="426"/>
        <end position="567"/>
    </location>
</feature>
<accession>A0A0X1T3G3</accession>
<dbReference type="Proteomes" id="UP000063229">
    <property type="component" value="Chromosome"/>
</dbReference>
<evidence type="ECO:0000256" key="1">
    <source>
        <dbReference type="SAM" id="Coils"/>
    </source>
</evidence>
<dbReference type="AlphaFoldDB" id="A0A0X1T3G3"/>
<keyword evidence="4" id="KW-1185">Reference proteome</keyword>
<protein>
    <recommendedName>
        <fullName evidence="2">DUF2326 domain-containing protein</fullName>
    </recommendedName>
</protein>
<sequence>MRLIRLTANHDSFKTIEFNRTGLTLIVGSKTQDSKSVTYNGVGKSLIAELIHFCLGSSKNAEFEKKIPNWIFSLEIESGAGSHTISRNTSNQAVVYFDEQEIKLAALNQLLEQHCFLIPKGVPGLTFRSLIPKFIRRGLKQYTDPRDTGDYSDYDSLIRNALLLGIDVHLIALKNKIRNEINDLQKLRKNFKNDPLIREFYSGGKDPDIHLRHLERKISELEKNRDAFIVAEDYYDIQKDADALSETAEKIKNNIFLLKNAITNIDGSIKEQPDLPVERIKTIYDELLQQFKPEALKRLDEVSAFHKKLLENRISRLSQEKLRILRELQLEESTLKGKQTELDAKLQLLGKSRALDQYTTIVNQIADLTAQLQKVKDYNAISIEYSNKEANLELQMSEEIIKTNTYLEETKEEREGNFEVFKEYANRFYPNSPSGITLHNNEGKKNKLRFDFDIRIENDSSDGINEVRIFCYDMTILSLRENHRMDFIFHDSRLYSNMDVRQRAELFRIASETTQRNDLQYIATLNPDQISGMDEEFTPEEYKSLIQDNIVLELKDDCPQSKLLGIQVDMHYDR</sequence>
<dbReference type="Pfam" id="PF10088">
    <property type="entry name" value="DUF2326"/>
    <property type="match status" value="1"/>
</dbReference>
<feature type="coiled-coil region" evidence="1">
    <location>
        <begin position="170"/>
        <end position="231"/>
    </location>
</feature>
<keyword evidence="1" id="KW-0175">Coiled coil</keyword>
<proteinExistence type="predicted"/>
<dbReference type="RefSeq" id="WP_060783174.1">
    <property type="nucleotide sequence ID" value="NZ_CP014135.1"/>
</dbReference>
<dbReference type="STRING" id="46677.AWM79_15210"/>
<dbReference type="EMBL" id="CP014135">
    <property type="protein sequence ID" value="AMB86578.1"/>
    <property type="molecule type" value="Genomic_DNA"/>
</dbReference>
<dbReference type="KEGG" id="pagb:AWM79_15210"/>
<evidence type="ECO:0000313" key="4">
    <source>
        <dbReference type="Proteomes" id="UP000063229"/>
    </source>
</evidence>
<organism evidence="3 4">
    <name type="scientific">Pseudomonas agarici</name>
    <dbReference type="NCBI Taxonomy" id="46677"/>
    <lineage>
        <taxon>Bacteria</taxon>
        <taxon>Pseudomonadati</taxon>
        <taxon>Pseudomonadota</taxon>
        <taxon>Gammaproteobacteria</taxon>
        <taxon>Pseudomonadales</taxon>
        <taxon>Pseudomonadaceae</taxon>
        <taxon>Pseudomonas</taxon>
    </lineage>
</organism>
<evidence type="ECO:0000313" key="3">
    <source>
        <dbReference type="EMBL" id="AMB86578.1"/>
    </source>
</evidence>
<reference evidence="3 4" key="1">
    <citation type="submission" date="2016-01" db="EMBL/GenBank/DDBJ databases">
        <authorList>
            <person name="McClelland M."/>
            <person name="Jain A."/>
            <person name="Saraogi P."/>
            <person name="Mendelson R."/>
            <person name="Westerman R."/>
            <person name="SanMiguel P."/>
            <person name="Csonka L."/>
        </authorList>
    </citation>
    <scope>NUCLEOTIDE SEQUENCE [LARGE SCALE GENOMIC DNA]</scope>
    <source>
        <strain evidence="3 4">NCPPB 2472</strain>
    </source>
</reference>